<dbReference type="EMBL" id="GAIX01002422">
    <property type="protein sequence ID" value="JAA90138.1"/>
    <property type="molecule type" value="Transcribed_RNA"/>
</dbReference>
<accession>S4PJZ2</accession>
<sequence>MKELIHVDTTCQLNKVNNRPDFMKCNISIEPLLLAQDNHKITNKITDQVDDFMKTDVLIDQSLPLLDTQE</sequence>
<proteinExistence type="predicted"/>
<organism evidence="1">
    <name type="scientific">Pararge aegeria</name>
    <name type="common">speckled wood butterfly</name>
    <dbReference type="NCBI Taxonomy" id="116150"/>
    <lineage>
        <taxon>Eukaryota</taxon>
        <taxon>Metazoa</taxon>
        <taxon>Ecdysozoa</taxon>
        <taxon>Arthropoda</taxon>
        <taxon>Hexapoda</taxon>
        <taxon>Insecta</taxon>
        <taxon>Pterygota</taxon>
        <taxon>Neoptera</taxon>
        <taxon>Endopterygota</taxon>
        <taxon>Lepidoptera</taxon>
        <taxon>Glossata</taxon>
        <taxon>Ditrysia</taxon>
        <taxon>Papilionoidea</taxon>
        <taxon>Nymphalidae</taxon>
        <taxon>Satyrinae</taxon>
        <taxon>Satyrini</taxon>
        <taxon>Parargina</taxon>
        <taxon>Pararge</taxon>
    </lineage>
</organism>
<feature type="non-terminal residue" evidence="1">
    <location>
        <position position="70"/>
    </location>
</feature>
<evidence type="ECO:0000313" key="1">
    <source>
        <dbReference type="EMBL" id="JAA90138.1"/>
    </source>
</evidence>
<reference evidence="1" key="2">
    <citation type="submission" date="2013-05" db="EMBL/GenBank/DDBJ databases">
        <authorList>
            <person name="Carter J.-M."/>
            <person name="Baker S.C."/>
            <person name="Pink R."/>
            <person name="Carter D.R.F."/>
            <person name="Collins A."/>
            <person name="Tomlin J."/>
            <person name="Gibbs M."/>
            <person name="Breuker C.J."/>
        </authorList>
    </citation>
    <scope>NUCLEOTIDE SEQUENCE</scope>
    <source>
        <tissue evidence="1">Ovary</tissue>
    </source>
</reference>
<dbReference type="AlphaFoldDB" id="S4PJZ2"/>
<protein>
    <submittedName>
        <fullName evidence="1">Uncharacterized protein</fullName>
    </submittedName>
</protein>
<name>S4PJZ2_9NEOP</name>
<reference evidence="1" key="1">
    <citation type="journal article" date="2013" name="BMC Genomics">
        <title>Unscrambling butterfly oogenesis.</title>
        <authorList>
            <person name="Carter J.M."/>
            <person name="Baker S.C."/>
            <person name="Pink R."/>
            <person name="Carter D.R."/>
            <person name="Collins A."/>
            <person name="Tomlin J."/>
            <person name="Gibbs M."/>
            <person name="Breuker C.J."/>
        </authorList>
    </citation>
    <scope>NUCLEOTIDE SEQUENCE</scope>
    <source>
        <tissue evidence="1">Ovary</tissue>
    </source>
</reference>